<sequence>MSGKEYDVLTEFFIDANCTWRNATCDERKAYLLRKSYLKEPGSGNRGKQVQARLFCEASIALPLQHENLLHLQDLLLSKHRLNLVYEHCTSTLIQLQKKHPAVGLPPKEVKSLIYQLVSAVDYLHAKNITHQDLRPHSIFLQGPRLLKLCNLHAAQILPTEAKLLPGTQLRPQGTSPNNYSAPEVVLGDLFSYPADIWSVGCIATELLLGQPLFSGSKESDILWSIFKSTGMCSRHVAIAQSRVDCKEIFKNMADCDPDCLKKRFSVLDQPSSDFLLSCLATDPGRRATARQLLSSSFLVGEPSNHLRSQLVEERQHLEASGSSDPSRVHFLQASLQLIEGQLIEAGVAVAPAVEEVGIVKKELPVPVTHLVSRLMNRINNSGTAKEDGRAVVASLNTPSPERNSPPYAGSSNPRSLLSHLDTESRSSSRGHLHQTEQLHSRLIGTGVSAASSHLLYAGPEYRFSGSRTTGPVSSPVPRLSESGGSGLGPLTAPRLSESGGSNLVPLPVPRLSGSGGSNLVPLPVPRLSGSGGSGLGPLTVPRLSESGGSNLVPLPLPRLSGSGGAALVPLPVPRLIGSADAWPTDKDLTASAGPMSTSATSAVADDTQALSSRLQASSSLSRPGCGGSQHGSLSEDVSIIFVSKPPVPGLSALTVMRHSPQPYSGVPMSTIKSRHSCSGTGRPGSSTQMGPMVISSPLKRCSDSGGTHYSIPAPSSHSGARNGSLITESSNEVNNNNNSRFSRIRSYEGREGLSPDASTLSSQASSSASFSAPNSPLLTSIQHGERSTSSLVASWLMGSNVAGTLNSTTAIPSSSSVVTEPQVADTCGDPNHVRGDISMHLDLKPAGPPRHQHLLSRLSRSSLAGEENDIECDKERFVKNDSVRISRGRVQGQLNDHAGGISTDNRTELINQIPCNTDASVRQALAHNTDVSVRQAPAHNTDASVRQALAHNIPLEGIDIVRRLEDILRSREHEDNGGCRTLTTAAASSHNFTVDDVDSLLFSPTIRNGMSKNGAPSLRTKSTTMYTCPQLHLNLAVGSNPLLCTYHVIDQSNSLLSRISPQIADVELDIGEVGAVEGRRPTGARNIRSATDPGC</sequence>
<dbReference type="InterPro" id="IPR000719">
    <property type="entry name" value="Prot_kinase_dom"/>
</dbReference>
<dbReference type="GO" id="GO:0005524">
    <property type="term" value="F:ATP binding"/>
    <property type="evidence" value="ECO:0007669"/>
    <property type="project" value="UniProtKB-KW"/>
</dbReference>
<feature type="compositionally biased region" description="Polar residues" evidence="3">
    <location>
        <begin position="714"/>
        <end position="729"/>
    </location>
</feature>
<feature type="region of interest" description="Disordered" evidence="3">
    <location>
        <begin position="396"/>
        <end position="436"/>
    </location>
</feature>
<feature type="compositionally biased region" description="Low complexity" evidence="3">
    <location>
        <begin position="730"/>
        <end position="742"/>
    </location>
</feature>
<dbReference type="InterPro" id="IPR050117">
    <property type="entry name" value="MAPK"/>
</dbReference>
<feature type="region of interest" description="Disordered" evidence="3">
    <location>
        <begin position="462"/>
        <end position="510"/>
    </location>
</feature>
<evidence type="ECO:0000256" key="3">
    <source>
        <dbReference type="SAM" id="MobiDB-lite"/>
    </source>
</evidence>
<evidence type="ECO:0000313" key="5">
    <source>
        <dbReference type="EMBL" id="GAX78953.1"/>
    </source>
</evidence>
<evidence type="ECO:0000259" key="4">
    <source>
        <dbReference type="PROSITE" id="PS50011"/>
    </source>
</evidence>
<dbReference type="AlphaFoldDB" id="A0A250X787"/>
<comment type="caution">
    <text evidence="5">The sequence shown here is derived from an EMBL/GenBank/DDBJ whole genome shotgun (WGS) entry which is preliminary data.</text>
</comment>
<keyword evidence="1" id="KW-0547">Nucleotide-binding</keyword>
<keyword evidence="6" id="KW-1185">Reference proteome</keyword>
<protein>
    <recommendedName>
        <fullName evidence="4">Protein kinase domain-containing protein</fullName>
    </recommendedName>
</protein>
<dbReference type="GO" id="GO:0004672">
    <property type="term" value="F:protein kinase activity"/>
    <property type="evidence" value="ECO:0007669"/>
    <property type="project" value="InterPro"/>
</dbReference>
<reference evidence="5 6" key="1">
    <citation type="submission" date="2017-08" db="EMBL/GenBank/DDBJ databases">
        <title>Acidophilic green algal genome provides insights into adaptation to an acidic environment.</title>
        <authorList>
            <person name="Hirooka S."/>
            <person name="Hirose Y."/>
            <person name="Kanesaki Y."/>
            <person name="Higuchi S."/>
            <person name="Fujiwara T."/>
            <person name="Onuma R."/>
            <person name="Era A."/>
            <person name="Ohbayashi R."/>
            <person name="Uzuka A."/>
            <person name="Nozaki H."/>
            <person name="Yoshikawa H."/>
            <person name="Miyagishima S.Y."/>
        </authorList>
    </citation>
    <scope>NUCLEOTIDE SEQUENCE [LARGE SCALE GENOMIC DNA]</scope>
    <source>
        <strain evidence="5 6">NIES-2499</strain>
    </source>
</reference>
<feature type="region of interest" description="Disordered" evidence="3">
    <location>
        <begin position="673"/>
        <end position="775"/>
    </location>
</feature>
<keyword evidence="2" id="KW-0067">ATP-binding</keyword>
<name>A0A250X787_9CHLO</name>
<dbReference type="EMBL" id="BEGY01000037">
    <property type="protein sequence ID" value="GAX78953.1"/>
    <property type="molecule type" value="Genomic_DNA"/>
</dbReference>
<feature type="compositionally biased region" description="Low complexity" evidence="3">
    <location>
        <begin position="609"/>
        <end position="623"/>
    </location>
</feature>
<dbReference type="Proteomes" id="UP000232323">
    <property type="component" value="Unassembled WGS sequence"/>
</dbReference>
<dbReference type="Gene3D" id="1.10.510.10">
    <property type="entry name" value="Transferase(Phosphotransferase) domain 1"/>
    <property type="match status" value="1"/>
</dbReference>
<gene>
    <name evidence="5" type="ORF">CEUSTIGMA_g6393.t1</name>
</gene>
<dbReference type="PROSITE" id="PS50011">
    <property type="entry name" value="PROTEIN_KINASE_DOM"/>
    <property type="match status" value="1"/>
</dbReference>
<feature type="region of interest" description="Disordered" evidence="3">
    <location>
        <begin position="588"/>
        <end position="632"/>
    </location>
</feature>
<feature type="domain" description="Protein kinase" evidence="4">
    <location>
        <begin position="1"/>
        <end position="299"/>
    </location>
</feature>
<dbReference type="Pfam" id="PF00069">
    <property type="entry name" value="Pkinase"/>
    <property type="match status" value="1"/>
</dbReference>
<dbReference type="SUPFAM" id="SSF56112">
    <property type="entry name" value="Protein kinase-like (PK-like)"/>
    <property type="match status" value="1"/>
</dbReference>
<evidence type="ECO:0000313" key="6">
    <source>
        <dbReference type="Proteomes" id="UP000232323"/>
    </source>
</evidence>
<feature type="compositionally biased region" description="Low complexity" evidence="3">
    <location>
        <begin position="755"/>
        <end position="775"/>
    </location>
</feature>
<dbReference type="PANTHER" id="PTHR24055">
    <property type="entry name" value="MITOGEN-ACTIVATED PROTEIN KINASE"/>
    <property type="match status" value="1"/>
</dbReference>
<dbReference type="InterPro" id="IPR011009">
    <property type="entry name" value="Kinase-like_dom_sf"/>
</dbReference>
<accession>A0A250X787</accession>
<organism evidence="5 6">
    <name type="scientific">Chlamydomonas eustigma</name>
    <dbReference type="NCBI Taxonomy" id="1157962"/>
    <lineage>
        <taxon>Eukaryota</taxon>
        <taxon>Viridiplantae</taxon>
        <taxon>Chlorophyta</taxon>
        <taxon>core chlorophytes</taxon>
        <taxon>Chlorophyceae</taxon>
        <taxon>CS clade</taxon>
        <taxon>Chlamydomonadales</taxon>
        <taxon>Chlamydomonadaceae</taxon>
        <taxon>Chlamydomonas</taxon>
    </lineage>
</organism>
<evidence type="ECO:0000256" key="2">
    <source>
        <dbReference type="ARBA" id="ARBA00022840"/>
    </source>
</evidence>
<proteinExistence type="predicted"/>
<evidence type="ECO:0000256" key="1">
    <source>
        <dbReference type="ARBA" id="ARBA00022741"/>
    </source>
</evidence>
<feature type="compositionally biased region" description="Polar residues" evidence="3">
    <location>
        <begin position="677"/>
        <end position="690"/>
    </location>
</feature>